<dbReference type="Gene3D" id="2.40.420.20">
    <property type="match status" value="1"/>
</dbReference>
<dbReference type="Gene3D" id="2.40.50.100">
    <property type="match status" value="1"/>
</dbReference>
<dbReference type="Pfam" id="PF25989">
    <property type="entry name" value="YknX_C"/>
    <property type="match status" value="1"/>
</dbReference>
<feature type="domain" description="Lipoyl-binding" evidence="3">
    <location>
        <begin position="64"/>
        <end position="116"/>
    </location>
</feature>
<reference evidence="5 6" key="1">
    <citation type="submission" date="2016-10" db="EMBL/GenBank/DDBJ databases">
        <authorList>
            <person name="de Groot N.N."/>
        </authorList>
    </citation>
    <scope>NUCLEOTIDE SEQUENCE [LARGE SCALE GENOMIC DNA]</scope>
    <source>
        <strain evidence="5 6">DSM 13760</strain>
    </source>
</reference>
<evidence type="ECO:0000259" key="4">
    <source>
        <dbReference type="Pfam" id="PF25989"/>
    </source>
</evidence>
<dbReference type="OrthoDB" id="2291050at2"/>
<dbReference type="InterPro" id="IPR058637">
    <property type="entry name" value="YknX-like_C"/>
</dbReference>
<dbReference type="InterPro" id="IPR050465">
    <property type="entry name" value="UPF0194_transport"/>
</dbReference>
<dbReference type="STRING" id="142588.SAMN04488559_1097"/>
<gene>
    <name evidence="5" type="ORF">SAMN04488559_1097</name>
</gene>
<accession>A0A1H9SUD4</accession>
<dbReference type="EMBL" id="FOHA01000009">
    <property type="protein sequence ID" value="SER87949.1"/>
    <property type="molecule type" value="Genomic_DNA"/>
</dbReference>
<evidence type="ECO:0000313" key="6">
    <source>
        <dbReference type="Proteomes" id="UP000198948"/>
    </source>
</evidence>
<name>A0A1H9SUD4_9LACT</name>
<dbReference type="InterPro" id="IPR011053">
    <property type="entry name" value="Single_hybrid_motif"/>
</dbReference>
<evidence type="ECO:0000256" key="2">
    <source>
        <dbReference type="ARBA" id="ARBA00023054"/>
    </source>
</evidence>
<protein>
    <submittedName>
        <fullName evidence="5">HlyD family secretion protein</fullName>
    </submittedName>
</protein>
<dbReference type="Gene3D" id="2.40.30.170">
    <property type="match status" value="1"/>
</dbReference>
<dbReference type="SUPFAM" id="SSF51230">
    <property type="entry name" value="Single hybrid motif"/>
    <property type="match status" value="1"/>
</dbReference>
<dbReference type="Pfam" id="PF00364">
    <property type="entry name" value="Biotin_lipoyl"/>
    <property type="match status" value="1"/>
</dbReference>
<keyword evidence="2" id="KW-0175">Coiled coil</keyword>
<dbReference type="GO" id="GO:0030313">
    <property type="term" value="C:cell envelope"/>
    <property type="evidence" value="ECO:0007669"/>
    <property type="project" value="UniProtKB-SubCell"/>
</dbReference>
<organism evidence="5 6">
    <name type="scientific">Isobaculum melis</name>
    <dbReference type="NCBI Taxonomy" id="142588"/>
    <lineage>
        <taxon>Bacteria</taxon>
        <taxon>Bacillati</taxon>
        <taxon>Bacillota</taxon>
        <taxon>Bacilli</taxon>
        <taxon>Lactobacillales</taxon>
        <taxon>Carnobacteriaceae</taxon>
        <taxon>Isobaculum</taxon>
    </lineage>
</organism>
<comment type="subcellular location">
    <subcellularLocation>
        <location evidence="1">Cell envelope</location>
    </subcellularLocation>
</comment>
<evidence type="ECO:0000256" key="1">
    <source>
        <dbReference type="ARBA" id="ARBA00004196"/>
    </source>
</evidence>
<dbReference type="AlphaFoldDB" id="A0A1H9SUD4"/>
<dbReference type="Proteomes" id="UP000198948">
    <property type="component" value="Unassembled WGS sequence"/>
</dbReference>
<sequence>MNIKKILGIVVALAIVAFIGFNVFGNQKPETIDTVKTGTVTEENISEVLSLTGTLVPNETKDVYGQGIVNEVKFSVGDAVNQDDVVLTYKDGTEIKAPFNGKIIALNVKNDEVDTGAQSGKPAVSFANLETLKVEVNLSKSEASKIKKDQVVVLTNAGEKYAGHVTEVNPVAVTSQSATGSVTALPAVISFDQAPTDLIAGFTIDATVTTNTVENVLAIPVEAILYDKDNQPYVYIASENKDKKAVAKKVTIETGLQSDTKIEVKTGLEKGQKVVLSPDEKLSDGALIKEK</sequence>
<feature type="domain" description="YknX-like C-terminal permuted SH3-like" evidence="4">
    <location>
        <begin position="216"/>
        <end position="289"/>
    </location>
</feature>
<evidence type="ECO:0000259" key="3">
    <source>
        <dbReference type="Pfam" id="PF00364"/>
    </source>
</evidence>
<proteinExistence type="predicted"/>
<dbReference type="InterPro" id="IPR000089">
    <property type="entry name" value="Biotin_lipoyl"/>
</dbReference>
<dbReference type="PANTHER" id="PTHR32347">
    <property type="entry name" value="EFFLUX SYSTEM COMPONENT YKNX-RELATED"/>
    <property type="match status" value="1"/>
</dbReference>
<evidence type="ECO:0000313" key="5">
    <source>
        <dbReference type="EMBL" id="SER87949.1"/>
    </source>
</evidence>
<dbReference type="PANTHER" id="PTHR32347:SF14">
    <property type="entry name" value="EFFLUX SYSTEM COMPONENT YKNX-RELATED"/>
    <property type="match status" value="1"/>
</dbReference>
<keyword evidence="6" id="KW-1185">Reference proteome</keyword>
<dbReference type="RefSeq" id="WP_092652149.1">
    <property type="nucleotide sequence ID" value="NZ_FOHA01000009.1"/>
</dbReference>